<keyword evidence="1" id="KW-0812">Transmembrane</keyword>
<dbReference type="Proteomes" id="UP000218811">
    <property type="component" value="Unassembled WGS sequence"/>
</dbReference>
<evidence type="ECO:0000313" key="2">
    <source>
        <dbReference type="EMBL" id="PCH35822.1"/>
    </source>
</evidence>
<sequence>MILVAPRPSLSYLLSCCTHLITVLPGTRTIFIRTIATQCRFVIRVMYAPLFHGYWVLRSRDAR</sequence>
<reference evidence="2 3" key="1">
    <citation type="journal article" date="2012" name="Science">
        <title>The Paleozoic origin of enzymatic lignin decomposition reconstructed from 31 fungal genomes.</title>
        <authorList>
            <person name="Floudas D."/>
            <person name="Binder M."/>
            <person name="Riley R."/>
            <person name="Barry K."/>
            <person name="Blanchette R.A."/>
            <person name="Henrissat B."/>
            <person name="Martinez A.T."/>
            <person name="Otillar R."/>
            <person name="Spatafora J.W."/>
            <person name="Yadav J.S."/>
            <person name="Aerts A."/>
            <person name="Benoit I."/>
            <person name="Boyd A."/>
            <person name="Carlson A."/>
            <person name="Copeland A."/>
            <person name="Coutinho P.M."/>
            <person name="de Vries R.P."/>
            <person name="Ferreira P."/>
            <person name="Findley K."/>
            <person name="Foster B."/>
            <person name="Gaskell J."/>
            <person name="Glotzer D."/>
            <person name="Gorecki P."/>
            <person name="Heitman J."/>
            <person name="Hesse C."/>
            <person name="Hori C."/>
            <person name="Igarashi K."/>
            <person name="Jurgens J.A."/>
            <person name="Kallen N."/>
            <person name="Kersten P."/>
            <person name="Kohler A."/>
            <person name="Kuees U."/>
            <person name="Kumar T.K.A."/>
            <person name="Kuo A."/>
            <person name="LaButti K."/>
            <person name="Larrondo L.F."/>
            <person name="Lindquist E."/>
            <person name="Ling A."/>
            <person name="Lombard V."/>
            <person name="Lucas S."/>
            <person name="Lundell T."/>
            <person name="Martin R."/>
            <person name="McLaughlin D.J."/>
            <person name="Morgenstern I."/>
            <person name="Morin E."/>
            <person name="Murat C."/>
            <person name="Nagy L.G."/>
            <person name="Nolan M."/>
            <person name="Ohm R.A."/>
            <person name="Patyshakuliyeva A."/>
            <person name="Rokas A."/>
            <person name="Ruiz-Duenas F.J."/>
            <person name="Sabat G."/>
            <person name="Salamov A."/>
            <person name="Samejima M."/>
            <person name="Schmutz J."/>
            <person name="Slot J.C."/>
            <person name="St John F."/>
            <person name="Stenlid J."/>
            <person name="Sun H."/>
            <person name="Sun S."/>
            <person name="Syed K."/>
            <person name="Tsang A."/>
            <person name="Wiebenga A."/>
            <person name="Young D."/>
            <person name="Pisabarro A."/>
            <person name="Eastwood D.C."/>
            <person name="Martin F."/>
            <person name="Cullen D."/>
            <person name="Grigoriev I.V."/>
            <person name="Hibbett D.S."/>
        </authorList>
    </citation>
    <scope>NUCLEOTIDE SEQUENCE [LARGE SCALE GENOMIC DNA]</scope>
    <source>
        <strain evidence="2 3">MD-104</strain>
    </source>
</reference>
<evidence type="ECO:0000256" key="1">
    <source>
        <dbReference type="SAM" id="Phobius"/>
    </source>
</evidence>
<name>A0A2H3J0Q7_WOLCO</name>
<accession>A0A2H3J0Q7</accession>
<keyword evidence="1" id="KW-1133">Transmembrane helix</keyword>
<keyword evidence="3" id="KW-1185">Reference proteome</keyword>
<dbReference type="EMBL" id="KB467858">
    <property type="protein sequence ID" value="PCH35822.1"/>
    <property type="molecule type" value="Genomic_DNA"/>
</dbReference>
<protein>
    <submittedName>
        <fullName evidence="2">Uncharacterized protein</fullName>
    </submittedName>
</protein>
<evidence type="ECO:0000313" key="3">
    <source>
        <dbReference type="Proteomes" id="UP000218811"/>
    </source>
</evidence>
<feature type="transmembrane region" description="Helical" evidence="1">
    <location>
        <begin position="12"/>
        <end position="35"/>
    </location>
</feature>
<proteinExistence type="predicted"/>
<organism evidence="2 3">
    <name type="scientific">Wolfiporia cocos (strain MD-104)</name>
    <name type="common">Brown rot fungus</name>
    <dbReference type="NCBI Taxonomy" id="742152"/>
    <lineage>
        <taxon>Eukaryota</taxon>
        <taxon>Fungi</taxon>
        <taxon>Dikarya</taxon>
        <taxon>Basidiomycota</taxon>
        <taxon>Agaricomycotina</taxon>
        <taxon>Agaricomycetes</taxon>
        <taxon>Polyporales</taxon>
        <taxon>Phaeolaceae</taxon>
        <taxon>Wolfiporia</taxon>
    </lineage>
</organism>
<keyword evidence="1" id="KW-0472">Membrane</keyword>
<dbReference type="AlphaFoldDB" id="A0A2H3J0Q7"/>
<feature type="non-terminal residue" evidence="2">
    <location>
        <position position="63"/>
    </location>
</feature>
<gene>
    <name evidence="2" type="ORF">WOLCODRAFT_129512</name>
</gene>